<sequence length="519" mass="57500">MTSRIHNDLLNIPSSTGFDEYDNLKSAERMDISTAPPSPVNCSVSIERRVNSADILRVRRNSDRSSLSFNTKKHTDWVKTILSRLQFVFLKRNDQKSDKIPEDDSFNVSTSSRSSTSVDTVRVVARDNSLVDHDKDVITPTLDVNNKSDVNSNISLSQQNICQPSICQQNICQQDICDAVIPKSSDHHYEDSTSKVSSESSFFDVCAQTPRHFSKEPEVLGKVGRFTIVRESEDFNTTMFDQCHCHEKPCRFSANGGVHPVLPPESLPDLVPHHSQFYPVNAHNSPPIRIPVHRNSMNLASYKLSSQQNGTQQNGSQLKHYSWDSIAPYRPGVSQSSSLYTHQSSAATSRSSLSSLKYSSDSTSVNKNISSNSSDLTNSRGRSKNIVNKPIKQPSPVVNGLVRPRRSFSTNKVSDKLLQEILCDRRQQILPNAATKFETHEPYTTINSHTGRKFEVEWSSSSEPASSSPSSTTSSGISIASSPNSSLYSLQGALTRSSTLSSKCGRKFEVTVISCNNNE</sequence>
<feature type="compositionally biased region" description="Polar residues" evidence="1">
    <location>
        <begin position="365"/>
        <end position="380"/>
    </location>
</feature>
<keyword evidence="3" id="KW-1185">Reference proteome</keyword>
<feature type="region of interest" description="Disordered" evidence="1">
    <location>
        <begin position="456"/>
        <end position="483"/>
    </location>
</feature>
<dbReference type="Proteomes" id="UP000789396">
    <property type="component" value="Unassembled WGS sequence"/>
</dbReference>
<feature type="compositionally biased region" description="Low complexity" evidence="1">
    <location>
        <begin position="350"/>
        <end position="364"/>
    </location>
</feature>
<dbReference type="OrthoDB" id="2419042at2759"/>
<dbReference type="EMBL" id="CAJVPZ010009579">
    <property type="protein sequence ID" value="CAG8610649.1"/>
    <property type="molecule type" value="Genomic_DNA"/>
</dbReference>
<feature type="region of interest" description="Disordered" evidence="1">
    <location>
        <begin position="350"/>
        <end position="402"/>
    </location>
</feature>
<name>A0A9N9CTM1_9GLOM</name>
<evidence type="ECO:0000313" key="3">
    <source>
        <dbReference type="Proteomes" id="UP000789396"/>
    </source>
</evidence>
<organism evidence="2 3">
    <name type="scientific">Racocetra fulgida</name>
    <dbReference type="NCBI Taxonomy" id="60492"/>
    <lineage>
        <taxon>Eukaryota</taxon>
        <taxon>Fungi</taxon>
        <taxon>Fungi incertae sedis</taxon>
        <taxon>Mucoromycota</taxon>
        <taxon>Glomeromycotina</taxon>
        <taxon>Glomeromycetes</taxon>
        <taxon>Diversisporales</taxon>
        <taxon>Gigasporaceae</taxon>
        <taxon>Racocetra</taxon>
    </lineage>
</organism>
<reference evidence="2" key="1">
    <citation type="submission" date="2021-06" db="EMBL/GenBank/DDBJ databases">
        <authorList>
            <person name="Kallberg Y."/>
            <person name="Tangrot J."/>
            <person name="Rosling A."/>
        </authorList>
    </citation>
    <scope>NUCLEOTIDE SEQUENCE</scope>
    <source>
        <strain evidence="2">IN212</strain>
    </source>
</reference>
<feature type="compositionally biased region" description="Low complexity" evidence="1">
    <location>
        <begin position="459"/>
        <end position="483"/>
    </location>
</feature>
<evidence type="ECO:0000256" key="1">
    <source>
        <dbReference type="SAM" id="MobiDB-lite"/>
    </source>
</evidence>
<accession>A0A9N9CTM1</accession>
<evidence type="ECO:0000313" key="2">
    <source>
        <dbReference type="EMBL" id="CAG8610649.1"/>
    </source>
</evidence>
<proteinExistence type="predicted"/>
<dbReference type="AlphaFoldDB" id="A0A9N9CTM1"/>
<protein>
    <submittedName>
        <fullName evidence="2">2758_t:CDS:1</fullName>
    </submittedName>
</protein>
<gene>
    <name evidence="2" type="ORF">RFULGI_LOCUS6964</name>
</gene>
<comment type="caution">
    <text evidence="2">The sequence shown here is derived from an EMBL/GenBank/DDBJ whole genome shotgun (WGS) entry which is preliminary data.</text>
</comment>